<dbReference type="NCBIfam" id="TIGR00468">
    <property type="entry name" value="pheS"/>
    <property type="match status" value="1"/>
</dbReference>
<evidence type="ECO:0000256" key="11">
    <source>
        <dbReference type="ARBA" id="ARBA00023146"/>
    </source>
</evidence>
<accession>A0A5B9DFL8</accession>
<dbReference type="GO" id="GO:0000049">
    <property type="term" value="F:tRNA binding"/>
    <property type="evidence" value="ECO:0007669"/>
    <property type="project" value="InterPro"/>
</dbReference>
<evidence type="ECO:0000256" key="1">
    <source>
        <dbReference type="ARBA" id="ARBA00004496"/>
    </source>
</evidence>
<evidence type="ECO:0000256" key="9">
    <source>
        <dbReference type="ARBA" id="ARBA00022842"/>
    </source>
</evidence>
<evidence type="ECO:0000256" key="10">
    <source>
        <dbReference type="ARBA" id="ARBA00022917"/>
    </source>
</evidence>
<dbReference type="PROSITE" id="PS50862">
    <property type="entry name" value="AA_TRNA_LIGASE_II"/>
    <property type="match status" value="1"/>
</dbReference>
<dbReference type="GO" id="GO:0005524">
    <property type="term" value="F:ATP binding"/>
    <property type="evidence" value="ECO:0007669"/>
    <property type="project" value="UniProtKB-KW"/>
</dbReference>
<keyword evidence="10" id="KW-0648">Protein biosynthesis</keyword>
<dbReference type="GO" id="GO:0046872">
    <property type="term" value="F:metal ion binding"/>
    <property type="evidence" value="ECO:0007669"/>
    <property type="project" value="UniProtKB-KW"/>
</dbReference>
<dbReference type="PANTHER" id="PTHR11538:SF40">
    <property type="entry name" value="PHENYLALANINE--TRNA LIGASE ALPHA SUBUNIT"/>
    <property type="match status" value="1"/>
</dbReference>
<comment type="subcellular location">
    <subcellularLocation>
        <location evidence="1">Cytoplasm</location>
    </subcellularLocation>
</comment>
<dbReference type="Gene3D" id="3.30.930.10">
    <property type="entry name" value="Bira Bifunctional Protein, Domain 2"/>
    <property type="match status" value="1"/>
</dbReference>
<protein>
    <recommendedName>
        <fullName evidence="3">phenylalanine--tRNA ligase</fullName>
        <ecNumber evidence="3">6.1.1.20</ecNumber>
    </recommendedName>
</protein>
<dbReference type="KEGG" id="psyt:DSAG12_03683"/>
<keyword evidence="6" id="KW-0479">Metal-binding</keyword>
<evidence type="ECO:0000256" key="2">
    <source>
        <dbReference type="ARBA" id="ARBA00006703"/>
    </source>
</evidence>
<dbReference type="PANTHER" id="PTHR11538">
    <property type="entry name" value="PHENYLALANYL-TRNA SYNTHETASE"/>
    <property type="match status" value="1"/>
</dbReference>
<dbReference type="Gene3D" id="1.10.10.2330">
    <property type="match status" value="1"/>
</dbReference>
<dbReference type="InterPro" id="IPR045864">
    <property type="entry name" value="aa-tRNA-synth_II/BPL/LPL"/>
</dbReference>
<dbReference type="SUPFAM" id="SSF55681">
    <property type="entry name" value="Class II aaRS and biotin synthetases"/>
    <property type="match status" value="1"/>
</dbReference>
<dbReference type="OrthoDB" id="372178at2157"/>
<dbReference type="Pfam" id="PF01409">
    <property type="entry name" value="tRNA-synt_2d"/>
    <property type="match status" value="1"/>
</dbReference>
<reference evidence="12 13" key="1">
    <citation type="journal article" date="2020" name="Nature">
        <title>Isolation of an archaeon at the prokaryote-eukaryote interface.</title>
        <authorList>
            <person name="Imachi H."/>
            <person name="Nobu M.K."/>
            <person name="Nakahara N."/>
            <person name="Morono Y."/>
            <person name="Ogawara M."/>
            <person name="Takaki Y."/>
            <person name="Takano Y."/>
            <person name="Uematsu K."/>
            <person name="Ikuta T."/>
            <person name="Ito M."/>
            <person name="Matsui Y."/>
            <person name="Miyazaki M."/>
            <person name="Murata K."/>
            <person name="Saito Y."/>
            <person name="Sakai S."/>
            <person name="Song C."/>
            <person name="Tasumi E."/>
            <person name="Yamanaka Y."/>
            <person name="Yamaguchi T."/>
            <person name="Kamagata Y."/>
            <person name="Tamaki H."/>
            <person name="Takai K."/>
        </authorList>
    </citation>
    <scope>NUCLEOTIDE SEQUENCE [LARGE SCALE GENOMIC DNA]</scope>
    <source>
        <strain evidence="12 13">MK-D1</strain>
    </source>
</reference>
<dbReference type="Proteomes" id="UP000321408">
    <property type="component" value="Chromosome"/>
</dbReference>
<evidence type="ECO:0000256" key="3">
    <source>
        <dbReference type="ARBA" id="ARBA00012814"/>
    </source>
</evidence>
<dbReference type="EMBL" id="CP042905">
    <property type="protein sequence ID" value="QEE17845.2"/>
    <property type="molecule type" value="Genomic_DNA"/>
</dbReference>
<keyword evidence="4" id="KW-0963">Cytoplasm</keyword>
<dbReference type="InterPro" id="IPR004529">
    <property type="entry name" value="Phe-tRNA-synth_IIc_asu"/>
</dbReference>
<dbReference type="AlphaFoldDB" id="A0A5B9DFL8"/>
<evidence type="ECO:0000256" key="7">
    <source>
        <dbReference type="ARBA" id="ARBA00022741"/>
    </source>
</evidence>
<dbReference type="NCBIfam" id="NF003210">
    <property type="entry name" value="PRK04172.1"/>
    <property type="match status" value="1"/>
</dbReference>
<keyword evidence="9" id="KW-0460">Magnesium</keyword>
<evidence type="ECO:0000313" key="12">
    <source>
        <dbReference type="EMBL" id="QEE17845.2"/>
    </source>
</evidence>
<proteinExistence type="inferred from homology"/>
<evidence type="ECO:0000256" key="5">
    <source>
        <dbReference type="ARBA" id="ARBA00022598"/>
    </source>
</evidence>
<dbReference type="Gene3D" id="1.10.10.2320">
    <property type="match status" value="1"/>
</dbReference>
<keyword evidence="13" id="KW-1185">Reference proteome</keyword>
<keyword evidence="5 12" id="KW-0436">Ligase</keyword>
<keyword evidence="11" id="KW-0030">Aminoacyl-tRNA synthetase</keyword>
<evidence type="ECO:0000313" key="13">
    <source>
        <dbReference type="Proteomes" id="UP000321408"/>
    </source>
</evidence>
<gene>
    <name evidence="12" type="ORF">DSAG12_03683</name>
</gene>
<reference evidence="12 13" key="2">
    <citation type="journal article" date="2024" name="Int. J. Syst. Evol. Microbiol.">
        <title>Promethearchaeum syntrophicum gen. nov., sp. nov., an anaerobic, obligately syntrophic archaeon, the first isolate of the lineage 'Asgard' archaea, and proposal of the new archaeal phylum Promethearchaeota phyl. nov. and kingdom Promethearchaeati regn. nov.</title>
        <authorList>
            <person name="Imachi H."/>
            <person name="Nobu M.K."/>
            <person name="Kato S."/>
            <person name="Takaki Y."/>
            <person name="Miyazaki M."/>
            <person name="Miyata M."/>
            <person name="Ogawara M."/>
            <person name="Saito Y."/>
            <person name="Sakai S."/>
            <person name="Tahara Y.O."/>
            <person name="Takano Y."/>
            <person name="Tasumi E."/>
            <person name="Uematsu K."/>
            <person name="Yoshimura T."/>
            <person name="Itoh T."/>
            <person name="Ohkuma M."/>
            <person name="Takai K."/>
        </authorList>
    </citation>
    <scope>NUCLEOTIDE SEQUENCE [LARGE SCALE GENOMIC DNA]</scope>
    <source>
        <strain evidence="12 13">MK-D1</strain>
    </source>
</reference>
<organism evidence="12 13">
    <name type="scientific">Promethearchaeum syntrophicum</name>
    <dbReference type="NCBI Taxonomy" id="2594042"/>
    <lineage>
        <taxon>Archaea</taxon>
        <taxon>Promethearchaeati</taxon>
        <taxon>Promethearchaeota</taxon>
        <taxon>Promethearchaeia</taxon>
        <taxon>Promethearchaeales</taxon>
        <taxon>Promethearchaeaceae</taxon>
        <taxon>Promethearchaeum</taxon>
    </lineage>
</organism>
<dbReference type="Gene3D" id="3.30.1370.240">
    <property type="match status" value="1"/>
</dbReference>
<evidence type="ECO:0000256" key="6">
    <source>
        <dbReference type="ARBA" id="ARBA00022723"/>
    </source>
</evidence>
<dbReference type="CDD" id="cd00496">
    <property type="entry name" value="PheRS_alpha_core"/>
    <property type="match status" value="1"/>
</dbReference>
<dbReference type="EC" id="6.1.1.20" evidence="3"/>
<evidence type="ECO:0000256" key="8">
    <source>
        <dbReference type="ARBA" id="ARBA00022840"/>
    </source>
</evidence>
<sequence length="518" mass="60154">MKISIKTEHFAILQKLQKIRKPIEARSLSEKLKIPYEKLMSGAIFSLEQVGLAKFQEEELELITLTKEAKSYLNLGLPERQIFNMLGKNDRKEVKLLDFAKEIEEKLNFQKRLFFVGISKMKKNRWILSSKSMGYEQIFINKESPEKTEEEQVLDLFKDKISYSLSEIPKKLREAINSIYNRKLVKKNKRILRLVELTPKGKIITKEELQLIDEEINLISSEMLKDGSWKKNLSNLKNYEVNALGPNITAGKYHPLTIIINEVREVFHSMGFEEIKGPIVEEAFYNFDCLFQPQDHPAREMQDTFYLKNPAEGKLPKKKIVEVIKNTHENGGTTGSTGWGYKWSEEIAKKMLLRTHTTATTIRRLSHITKKSKLPMKVFCVDRVFRNESEDKTHLAQFMQIDGIVIGENLTLSDLIGQLVEFYKRMGFEKVVTRPGFFPYTEPSMEISVYSKELGAWLEMGGSGMFRPEVTYAWGVKDPVRVLAWGMGLERLAMLKLKRNDIRDLYQSPIEWLREASY</sequence>
<keyword evidence="8" id="KW-0067">ATP-binding</keyword>
<comment type="similarity">
    <text evidence="2">Belongs to the class-II aminoacyl-tRNA synthetase family. Phe-tRNA synthetase alpha subunit type 2 subfamily.</text>
</comment>
<evidence type="ECO:0000256" key="4">
    <source>
        <dbReference type="ARBA" id="ARBA00022490"/>
    </source>
</evidence>
<dbReference type="GO" id="GO:0006432">
    <property type="term" value="P:phenylalanyl-tRNA aminoacylation"/>
    <property type="evidence" value="ECO:0007669"/>
    <property type="project" value="InterPro"/>
</dbReference>
<name>A0A5B9DFL8_9ARCH</name>
<dbReference type="InterPro" id="IPR002319">
    <property type="entry name" value="Phenylalanyl-tRNA_Synthase"/>
</dbReference>
<keyword evidence="7" id="KW-0547">Nucleotide-binding</keyword>
<dbReference type="InterPro" id="IPR006195">
    <property type="entry name" value="aa-tRNA-synth_II"/>
</dbReference>
<dbReference type="GO" id="GO:0004826">
    <property type="term" value="F:phenylalanine-tRNA ligase activity"/>
    <property type="evidence" value="ECO:0007669"/>
    <property type="project" value="UniProtKB-EC"/>
</dbReference>
<dbReference type="GO" id="GO:0005737">
    <property type="term" value="C:cytoplasm"/>
    <property type="evidence" value="ECO:0007669"/>
    <property type="project" value="UniProtKB-SubCell"/>
</dbReference>